<evidence type="ECO:0000313" key="3">
    <source>
        <dbReference type="EMBL" id="SOC04455.1"/>
    </source>
</evidence>
<dbReference type="PANTHER" id="PTHR45947">
    <property type="entry name" value="SULFOQUINOVOSYL TRANSFERASE SQD2"/>
    <property type="match status" value="1"/>
</dbReference>
<dbReference type="AlphaFoldDB" id="A0A285SA07"/>
<reference evidence="3 4" key="1">
    <citation type="submission" date="2017-08" db="EMBL/GenBank/DDBJ databases">
        <authorList>
            <person name="de Groot N.N."/>
        </authorList>
    </citation>
    <scope>NUCLEOTIDE SEQUENCE [LARGE SCALE GENOMIC DNA]</scope>
    <source>
        <strain evidence="3 4">DSM 9787</strain>
    </source>
</reference>
<accession>A0A285SA07</accession>
<dbReference type="PANTHER" id="PTHR45947:SF13">
    <property type="entry name" value="TRANSFERASE"/>
    <property type="match status" value="1"/>
</dbReference>
<dbReference type="Gene3D" id="3.40.50.2000">
    <property type="entry name" value="Glycogen Phosphorylase B"/>
    <property type="match status" value="2"/>
</dbReference>
<dbReference type="SUPFAM" id="SSF53756">
    <property type="entry name" value="UDP-Glycosyltransferase/glycogen phosphorylase"/>
    <property type="match status" value="1"/>
</dbReference>
<feature type="domain" description="Glycosyltransferase subfamily 4-like N-terminal" evidence="2">
    <location>
        <begin position="12"/>
        <end position="156"/>
    </location>
</feature>
<protein>
    <submittedName>
        <fullName evidence="3">Glycosyltransferase involved in cell wall bisynthesis</fullName>
    </submittedName>
</protein>
<evidence type="ECO:0000259" key="2">
    <source>
        <dbReference type="Pfam" id="PF13439"/>
    </source>
</evidence>
<keyword evidence="3" id="KW-0808">Transferase</keyword>
<evidence type="ECO:0000313" key="4">
    <source>
        <dbReference type="Proteomes" id="UP000219563"/>
    </source>
</evidence>
<dbReference type="EMBL" id="OBMR01000006">
    <property type="protein sequence ID" value="SOC04455.1"/>
    <property type="molecule type" value="Genomic_DNA"/>
</dbReference>
<dbReference type="InterPro" id="IPR001296">
    <property type="entry name" value="Glyco_trans_1"/>
</dbReference>
<name>A0A285SA07_9FIRM</name>
<dbReference type="Proteomes" id="UP000219563">
    <property type="component" value="Unassembled WGS sequence"/>
</dbReference>
<sequence>MILHVIKSKIYSGAENVVCQIIKGLSDCEEFIYMAPHGPIEDKLKSIGLYDNYYGIDKLDVASIKTAVEKFHPTVVHAHDFTASVLCAFALKGSVPIISHLHNNPPWIQKFHYKTISYLMACKYIDHILMVSDAVRDEYRYTSKLKCPITIVGNPFSVDGVKAQVKQELFSVGSGGASAEAGAEFQCYDSDLLFVGRLTEQKNPMLVLEVAKELAEAGLVKRVRIVGDGELMPELQQFVANAGLSDVVVLERFKKNSYDYMACTEVLMMPSKWEGFGLVALEAMSLGVPVVSTNNGGLVKIMDDSCGFVCDSKEEFVAAITSLLTDADLYASKSSGATKRAMEYNNIDEYCGKLLDIYRSFQ</sequence>
<dbReference type="CDD" id="cd03811">
    <property type="entry name" value="GT4_GT28_WabH-like"/>
    <property type="match status" value="1"/>
</dbReference>
<proteinExistence type="predicted"/>
<dbReference type="Pfam" id="PF00534">
    <property type="entry name" value="Glycos_transf_1"/>
    <property type="match status" value="1"/>
</dbReference>
<gene>
    <name evidence="3" type="ORF">SAMN02910411_2077</name>
</gene>
<dbReference type="Pfam" id="PF13439">
    <property type="entry name" value="Glyco_transf_4"/>
    <property type="match status" value="1"/>
</dbReference>
<feature type="domain" description="Glycosyl transferase family 1" evidence="1">
    <location>
        <begin position="192"/>
        <end position="337"/>
    </location>
</feature>
<dbReference type="RefSeq" id="WP_179670706.1">
    <property type="nucleotide sequence ID" value="NZ_OBMR01000006.1"/>
</dbReference>
<dbReference type="InterPro" id="IPR028098">
    <property type="entry name" value="Glyco_trans_4-like_N"/>
</dbReference>
<evidence type="ECO:0000259" key="1">
    <source>
        <dbReference type="Pfam" id="PF00534"/>
    </source>
</evidence>
<dbReference type="GO" id="GO:0016757">
    <property type="term" value="F:glycosyltransferase activity"/>
    <property type="evidence" value="ECO:0007669"/>
    <property type="project" value="InterPro"/>
</dbReference>
<dbReference type="InterPro" id="IPR050194">
    <property type="entry name" value="Glycosyltransferase_grp1"/>
</dbReference>
<organism evidence="3 4">
    <name type="scientific">Pseudobutyrivibrio ruminis DSM 9787</name>
    <dbReference type="NCBI Taxonomy" id="1123011"/>
    <lineage>
        <taxon>Bacteria</taxon>
        <taxon>Bacillati</taxon>
        <taxon>Bacillota</taxon>
        <taxon>Clostridia</taxon>
        <taxon>Lachnospirales</taxon>
        <taxon>Lachnospiraceae</taxon>
        <taxon>Pseudobutyrivibrio</taxon>
    </lineage>
</organism>